<dbReference type="EMBL" id="CP001804">
    <property type="protein sequence ID" value="ACY17700.1"/>
    <property type="molecule type" value="Genomic_DNA"/>
</dbReference>
<proteinExistence type="inferred from homology"/>
<dbReference type="GO" id="GO:0051258">
    <property type="term" value="P:protein polymerization"/>
    <property type="evidence" value="ECO:0007669"/>
    <property type="project" value="UniProtKB-UniRule"/>
</dbReference>
<feature type="compositionally biased region" description="Basic and acidic residues" evidence="7">
    <location>
        <begin position="460"/>
        <end position="470"/>
    </location>
</feature>
<evidence type="ECO:0000256" key="5">
    <source>
        <dbReference type="NCBIfam" id="TIGR00065"/>
    </source>
</evidence>
<feature type="binding site" evidence="4">
    <location>
        <begin position="108"/>
        <end position="110"/>
    </location>
    <ligand>
        <name>GTP</name>
        <dbReference type="ChEBI" id="CHEBI:37565"/>
    </ligand>
</feature>
<dbReference type="PANTHER" id="PTHR30314">
    <property type="entry name" value="CELL DIVISION PROTEIN FTSZ-RELATED"/>
    <property type="match status" value="1"/>
</dbReference>
<dbReference type="GO" id="GO:0032153">
    <property type="term" value="C:cell division site"/>
    <property type="evidence" value="ECO:0007669"/>
    <property type="project" value="UniProtKB-UniRule"/>
</dbReference>
<dbReference type="RefSeq" id="WP_012830292.1">
    <property type="nucleotide sequence ID" value="NC_013440.1"/>
</dbReference>
<dbReference type="Proteomes" id="UP000001880">
    <property type="component" value="Chromosome"/>
</dbReference>
<evidence type="ECO:0000256" key="2">
    <source>
        <dbReference type="ARBA" id="ARBA00022741"/>
    </source>
</evidence>
<dbReference type="KEGG" id="hoh:Hoch_5214"/>
<evidence type="ECO:0000313" key="11">
    <source>
        <dbReference type="Proteomes" id="UP000001880"/>
    </source>
</evidence>
<dbReference type="HAMAP" id="MF_00909">
    <property type="entry name" value="FtsZ"/>
    <property type="match status" value="1"/>
</dbReference>
<dbReference type="SUPFAM" id="SSF55307">
    <property type="entry name" value="Tubulin C-terminal domain-like"/>
    <property type="match status" value="1"/>
</dbReference>
<feature type="domain" description="Tubulin/FtsZ 2-layer sandwich" evidence="9">
    <location>
        <begin position="207"/>
        <end position="325"/>
    </location>
</feature>
<comment type="subcellular location">
    <subcellularLocation>
        <location evidence="4">Cytoplasm</location>
    </subcellularLocation>
    <text evidence="4">Assembles at midcell at the inner surface of the cytoplasmic membrane.</text>
</comment>
<comment type="function">
    <text evidence="4 6">Essential cell division protein that forms a contractile ring structure (Z ring) at the future cell division site. The regulation of the ring assembly controls the timing and the location of cell division. One of the functions of the FtsZ ring is to recruit other cell division proteins to the septum to produce a new cell wall between the dividing cells. Binds GTP and shows GTPase activity.</text>
</comment>
<dbReference type="GO" id="GO:0000917">
    <property type="term" value="P:division septum assembly"/>
    <property type="evidence" value="ECO:0007669"/>
    <property type="project" value="UniProtKB-KW"/>
</dbReference>
<dbReference type="PANTHER" id="PTHR30314:SF3">
    <property type="entry name" value="MITOCHONDRIAL DIVISION PROTEIN FSZA"/>
    <property type="match status" value="1"/>
</dbReference>
<protein>
    <recommendedName>
        <fullName evidence="4 5">Cell division protein FtsZ</fullName>
    </recommendedName>
</protein>
<accession>D0LWQ0</accession>
<dbReference type="SMART" id="SM00864">
    <property type="entry name" value="Tubulin"/>
    <property type="match status" value="1"/>
</dbReference>
<feature type="binding site" evidence="4">
    <location>
        <position position="143"/>
    </location>
    <ligand>
        <name>GTP</name>
        <dbReference type="ChEBI" id="CHEBI:37565"/>
    </ligand>
</feature>
<dbReference type="PROSITE" id="PS01134">
    <property type="entry name" value="FTSZ_1"/>
    <property type="match status" value="1"/>
</dbReference>
<dbReference type="Pfam" id="PF12327">
    <property type="entry name" value="FtsZ_C"/>
    <property type="match status" value="1"/>
</dbReference>
<name>D0LWQ0_HALO1</name>
<feature type="region of interest" description="Disordered" evidence="7">
    <location>
        <begin position="460"/>
        <end position="587"/>
    </location>
</feature>
<evidence type="ECO:0000256" key="4">
    <source>
        <dbReference type="HAMAP-Rule" id="MF_00909"/>
    </source>
</evidence>
<dbReference type="InterPro" id="IPR003008">
    <property type="entry name" value="Tubulin_FtsZ_GTPase"/>
</dbReference>
<dbReference type="eggNOG" id="COG0206">
    <property type="taxonomic scope" value="Bacteria"/>
</dbReference>
<gene>
    <name evidence="4" type="primary">ftsZ</name>
    <name evidence="10" type="ordered locus">Hoch_5214</name>
</gene>
<feature type="binding site" evidence="4">
    <location>
        <begin position="21"/>
        <end position="25"/>
    </location>
    <ligand>
        <name>GTP</name>
        <dbReference type="ChEBI" id="CHEBI:37565"/>
    </ligand>
</feature>
<dbReference type="Gene3D" id="3.30.1330.20">
    <property type="entry name" value="Tubulin/FtsZ, C-terminal domain"/>
    <property type="match status" value="1"/>
</dbReference>
<dbReference type="InterPro" id="IPR018316">
    <property type="entry name" value="Tubulin/FtsZ_2-layer-sand-dom"/>
</dbReference>
<dbReference type="InterPro" id="IPR024757">
    <property type="entry name" value="FtsZ_C"/>
</dbReference>
<dbReference type="InterPro" id="IPR008280">
    <property type="entry name" value="Tub_FtsZ_C"/>
</dbReference>
<comment type="subunit">
    <text evidence="4">Homodimer. Polymerizes to form a dynamic ring structure in a strictly GTP-dependent manner. Interacts directly with several other division proteins.</text>
</comment>
<sequence>MPLLEFDEISHAKILVIGAGGGGGNAVNTMIASNLDGVEFVVGNTDVQALEANLAPTKIQLGDHLTKGLGAGANPDIGRKAAEESIQLIADTVTGADMVFVTAGMGGGTGTGAAPVIAQVARECGALTVGVVTKPFSFEGKKRRMQAERGIVALEEVVDTLIVIPNNRLLSLVGHNTSMIDAFKKADEVLLNAVQGISDLMTVPGLINVDFADVRTIMSNMGRALMGSGASAGKRRSVEAAEMAISSPLLEDVSIDGATGILINITGGPDLTLHEVNEASTLIQEAAHEDANIIFGSVIDANAGDEVRITVIATGFDRASLGIRAPQPQPQPQAQPQPQQPIVRAPARSVSPTQPPSRDTGVARASMLRDSQERRAREMELRQARETRERQLRETRARELHEAQVSASEEPLPLTRTRARTTGQYAVAAAPIHEGDAADTTGEVAYIEDEVSANVERALDELGEDDRSGEVRVAPQTVRRAPTSPLPAADSSSRHRAATEPPQPTQRSYSSPAIPLRHRAATEPLPPQGPAEGEEPATARGRNPRRRAEFPRVHPSLRHVLSSELDDDSELDVPTFIRRQSANNPNR</sequence>
<evidence type="ECO:0000313" key="10">
    <source>
        <dbReference type="EMBL" id="ACY17700.1"/>
    </source>
</evidence>
<evidence type="ECO:0000256" key="7">
    <source>
        <dbReference type="SAM" id="MobiDB-lite"/>
    </source>
</evidence>
<dbReference type="HOGENOM" id="CLU_024865_5_2_7"/>
<dbReference type="GO" id="GO:0005737">
    <property type="term" value="C:cytoplasm"/>
    <property type="evidence" value="ECO:0007669"/>
    <property type="project" value="UniProtKB-SubCell"/>
</dbReference>
<dbReference type="SMART" id="SM00865">
    <property type="entry name" value="Tubulin_C"/>
    <property type="match status" value="1"/>
</dbReference>
<keyword evidence="4 6" id="KW-0132">Cell division</keyword>
<keyword evidence="3 4" id="KW-0342">GTP-binding</keyword>
<dbReference type="PRINTS" id="PR00423">
    <property type="entry name" value="CELLDVISFTSZ"/>
</dbReference>
<feature type="compositionally biased region" description="Pro residues" evidence="7">
    <location>
        <begin position="327"/>
        <end position="339"/>
    </location>
</feature>
<dbReference type="InterPro" id="IPR036525">
    <property type="entry name" value="Tubulin/FtsZ_GTPase_sf"/>
</dbReference>
<dbReference type="eggNOG" id="COG3170">
    <property type="taxonomic scope" value="Bacteria"/>
</dbReference>
<evidence type="ECO:0000259" key="8">
    <source>
        <dbReference type="SMART" id="SM00864"/>
    </source>
</evidence>
<evidence type="ECO:0000256" key="3">
    <source>
        <dbReference type="ARBA" id="ARBA00023134"/>
    </source>
</evidence>
<dbReference type="SUPFAM" id="SSF52490">
    <property type="entry name" value="Tubulin nucleotide-binding domain-like"/>
    <property type="match status" value="1"/>
</dbReference>
<dbReference type="InterPro" id="IPR020805">
    <property type="entry name" value="Cell_div_FtsZ_CS"/>
</dbReference>
<feature type="region of interest" description="Disordered" evidence="7">
    <location>
        <begin position="322"/>
        <end position="411"/>
    </location>
</feature>
<dbReference type="Gene3D" id="3.40.50.1440">
    <property type="entry name" value="Tubulin/FtsZ, GTPase domain"/>
    <property type="match status" value="1"/>
</dbReference>
<feature type="binding site" evidence="4">
    <location>
        <position position="139"/>
    </location>
    <ligand>
        <name>GTP</name>
        <dbReference type="ChEBI" id="CHEBI:37565"/>
    </ligand>
</feature>
<keyword evidence="4 6" id="KW-0717">Septation</keyword>
<dbReference type="PROSITE" id="PS01135">
    <property type="entry name" value="FTSZ_2"/>
    <property type="match status" value="1"/>
</dbReference>
<keyword evidence="2 4" id="KW-0547">Nucleotide-binding</keyword>
<dbReference type="Pfam" id="PF00091">
    <property type="entry name" value="Tubulin"/>
    <property type="match status" value="1"/>
</dbReference>
<dbReference type="InterPro" id="IPR037103">
    <property type="entry name" value="Tubulin/FtsZ-like_C"/>
</dbReference>
<dbReference type="GO" id="GO:0043093">
    <property type="term" value="P:FtsZ-dependent cytokinesis"/>
    <property type="evidence" value="ECO:0007669"/>
    <property type="project" value="UniProtKB-UniRule"/>
</dbReference>
<keyword evidence="4 6" id="KW-0131">Cell cycle</keyword>
<dbReference type="AlphaFoldDB" id="D0LWQ0"/>
<dbReference type="GO" id="GO:0003924">
    <property type="term" value="F:GTPase activity"/>
    <property type="evidence" value="ECO:0007669"/>
    <property type="project" value="UniProtKB-UniRule"/>
</dbReference>
<dbReference type="NCBIfam" id="TIGR00065">
    <property type="entry name" value="ftsZ"/>
    <property type="match status" value="1"/>
</dbReference>
<reference evidence="10 11" key="1">
    <citation type="journal article" date="2010" name="Stand. Genomic Sci.">
        <title>Complete genome sequence of Haliangium ochraceum type strain (SMP-2).</title>
        <authorList>
            <consortium name="US DOE Joint Genome Institute (JGI-PGF)"/>
            <person name="Ivanova N."/>
            <person name="Daum C."/>
            <person name="Lang E."/>
            <person name="Abt B."/>
            <person name="Kopitz M."/>
            <person name="Saunders E."/>
            <person name="Lapidus A."/>
            <person name="Lucas S."/>
            <person name="Glavina Del Rio T."/>
            <person name="Nolan M."/>
            <person name="Tice H."/>
            <person name="Copeland A."/>
            <person name="Cheng J.F."/>
            <person name="Chen F."/>
            <person name="Bruce D."/>
            <person name="Goodwin L."/>
            <person name="Pitluck S."/>
            <person name="Mavromatis K."/>
            <person name="Pati A."/>
            <person name="Mikhailova N."/>
            <person name="Chen A."/>
            <person name="Palaniappan K."/>
            <person name="Land M."/>
            <person name="Hauser L."/>
            <person name="Chang Y.J."/>
            <person name="Jeffries C.D."/>
            <person name="Detter J.C."/>
            <person name="Brettin T."/>
            <person name="Rohde M."/>
            <person name="Goker M."/>
            <person name="Bristow J."/>
            <person name="Markowitz V."/>
            <person name="Eisen J.A."/>
            <person name="Hugenholtz P."/>
            <person name="Kyrpides N.C."/>
            <person name="Klenk H.P."/>
        </authorList>
    </citation>
    <scope>NUCLEOTIDE SEQUENCE [LARGE SCALE GENOMIC DNA]</scope>
    <source>
        <strain evidence="11">DSM 14365 / CIP 107738 / JCM 11303 / AJ 13395 / SMP-2</strain>
    </source>
</reference>
<comment type="similarity">
    <text evidence="1 4 6">Belongs to the FtsZ family.</text>
</comment>
<dbReference type="InterPro" id="IPR045061">
    <property type="entry name" value="FtsZ/CetZ"/>
</dbReference>
<dbReference type="FunFam" id="3.40.50.1440:FF:000001">
    <property type="entry name" value="Cell division protein FtsZ"/>
    <property type="match status" value="1"/>
</dbReference>
<feature type="compositionally biased region" description="Basic and acidic residues" evidence="7">
    <location>
        <begin position="370"/>
        <end position="402"/>
    </location>
</feature>
<feature type="binding site" evidence="4">
    <location>
        <position position="187"/>
    </location>
    <ligand>
        <name>GTP</name>
        <dbReference type="ChEBI" id="CHEBI:37565"/>
    </ligand>
</feature>
<feature type="compositionally biased region" description="Polar residues" evidence="7">
    <location>
        <begin position="578"/>
        <end position="587"/>
    </location>
</feature>
<organism evidence="10 11">
    <name type="scientific">Haliangium ochraceum (strain DSM 14365 / JCM 11303 / SMP-2)</name>
    <dbReference type="NCBI Taxonomy" id="502025"/>
    <lineage>
        <taxon>Bacteria</taxon>
        <taxon>Pseudomonadati</taxon>
        <taxon>Myxococcota</taxon>
        <taxon>Polyangia</taxon>
        <taxon>Haliangiales</taxon>
        <taxon>Kofleriaceae</taxon>
        <taxon>Haliangium</taxon>
    </lineage>
</organism>
<dbReference type="GO" id="GO:0005525">
    <property type="term" value="F:GTP binding"/>
    <property type="evidence" value="ECO:0007669"/>
    <property type="project" value="UniProtKB-UniRule"/>
</dbReference>
<keyword evidence="11" id="KW-1185">Reference proteome</keyword>
<evidence type="ECO:0000259" key="9">
    <source>
        <dbReference type="SMART" id="SM00865"/>
    </source>
</evidence>
<feature type="domain" description="Tubulin/FtsZ GTPase" evidence="8">
    <location>
        <begin position="13"/>
        <end position="205"/>
    </location>
</feature>
<evidence type="ECO:0000256" key="6">
    <source>
        <dbReference type="RuleBase" id="RU000631"/>
    </source>
</evidence>
<keyword evidence="4" id="KW-0963">Cytoplasm</keyword>
<dbReference type="OrthoDB" id="9813375at2"/>
<dbReference type="InterPro" id="IPR000158">
    <property type="entry name" value="Cell_div_FtsZ"/>
</dbReference>
<evidence type="ECO:0000256" key="1">
    <source>
        <dbReference type="ARBA" id="ARBA00009690"/>
    </source>
</evidence>
<dbReference type="STRING" id="502025.Hoch_5214"/>
<dbReference type="CDD" id="cd02201">
    <property type="entry name" value="FtsZ_type1"/>
    <property type="match status" value="1"/>
</dbReference>